<dbReference type="Gene3D" id="3.40.50.720">
    <property type="entry name" value="NAD(P)-binding Rossmann-like Domain"/>
    <property type="match status" value="1"/>
</dbReference>
<dbReference type="eggNOG" id="COG1004">
    <property type="taxonomic scope" value="Bacteria"/>
</dbReference>
<sequence length="99" mass="11037">MDLVVALDAEVAYSDGNFVIIVASMNYNGKKNFFDTYVVEVVIKLGGQYNPDTMLVIKSTISVGFTAFAHEFYHCDNIIFSPNSCMNLRDCMTMASLMN</sequence>
<dbReference type="SUPFAM" id="SSF51735">
    <property type="entry name" value="NAD(P)-binding Rossmann-fold domains"/>
    <property type="match status" value="1"/>
</dbReference>
<evidence type="ECO:0000313" key="1">
    <source>
        <dbReference type="EMBL" id="EDP16586.1"/>
    </source>
</evidence>
<dbReference type="HOGENOM" id="CLU_2315304_0_0_9"/>
<organism evidence="1 2">
    <name type="scientific">Enterocloster bolteae (strain ATCC BAA-613 / DSM 15670 / CCUG 46953 / JCM 12243 / WAL 16351)</name>
    <name type="common">Clostridium bolteae</name>
    <dbReference type="NCBI Taxonomy" id="411902"/>
    <lineage>
        <taxon>Bacteria</taxon>
        <taxon>Bacillati</taxon>
        <taxon>Bacillota</taxon>
        <taxon>Clostridia</taxon>
        <taxon>Lachnospirales</taxon>
        <taxon>Lachnospiraceae</taxon>
        <taxon>Enterocloster</taxon>
    </lineage>
</organism>
<reference evidence="1 2" key="1">
    <citation type="submission" date="2007-08" db="EMBL/GenBank/DDBJ databases">
        <authorList>
            <person name="Fulton L."/>
            <person name="Clifton S."/>
            <person name="Fulton B."/>
            <person name="Xu J."/>
            <person name="Minx P."/>
            <person name="Pepin K.H."/>
            <person name="Johnson M."/>
            <person name="Thiruvilangam P."/>
            <person name="Bhonagiri V."/>
            <person name="Nash W.E."/>
            <person name="Mardis E.R."/>
            <person name="Wilson R.K."/>
        </authorList>
    </citation>
    <scope>NUCLEOTIDE SEQUENCE [LARGE SCALE GENOMIC DNA]</scope>
    <source>
        <strain evidence="2">ATCC BAA-613 / DSM 15670 / CCUG 46953 / JCM 12243 / WAL 16351</strain>
    </source>
</reference>
<proteinExistence type="predicted"/>
<dbReference type="Proteomes" id="UP000005396">
    <property type="component" value="Unassembled WGS sequence"/>
</dbReference>
<accession>A8RSK5</accession>
<dbReference type="InterPro" id="IPR036291">
    <property type="entry name" value="NAD(P)-bd_dom_sf"/>
</dbReference>
<comment type="caution">
    <text evidence="1">The sequence shown here is derived from an EMBL/GenBank/DDBJ whole genome shotgun (WGS) entry which is preliminary data.</text>
</comment>
<dbReference type="PaxDb" id="411902-CLOBOL_03354"/>
<gene>
    <name evidence="1" type="ORF">CLOBOL_03354</name>
</gene>
<dbReference type="AlphaFoldDB" id="A8RSK5"/>
<evidence type="ECO:0000313" key="2">
    <source>
        <dbReference type="Proteomes" id="UP000005396"/>
    </source>
</evidence>
<protein>
    <submittedName>
        <fullName evidence="1">Uncharacterized protein</fullName>
    </submittedName>
</protein>
<dbReference type="EMBL" id="ABCC02000029">
    <property type="protein sequence ID" value="EDP16586.1"/>
    <property type="molecule type" value="Genomic_DNA"/>
</dbReference>
<name>A8RSK5_ENTBW</name>
<reference evidence="1 2" key="2">
    <citation type="submission" date="2007-09" db="EMBL/GenBank/DDBJ databases">
        <title>Draft genome sequence of Clostridium bolteae (ATCC BAA-613).</title>
        <authorList>
            <person name="Sudarsanam P."/>
            <person name="Ley R."/>
            <person name="Guruge J."/>
            <person name="Turnbaugh P.J."/>
            <person name="Mahowald M."/>
            <person name="Liep D."/>
            <person name="Gordon J."/>
        </authorList>
    </citation>
    <scope>NUCLEOTIDE SEQUENCE [LARGE SCALE GENOMIC DNA]</scope>
    <source>
        <strain evidence="2">ATCC BAA-613 / DSM 15670 / CCUG 46953 / JCM 12243 / WAL 16351</strain>
    </source>
</reference>